<feature type="domain" description="NAD(P)-binding" evidence="1">
    <location>
        <begin position="7"/>
        <end position="134"/>
    </location>
</feature>
<dbReference type="AlphaFoldDB" id="A0AAU2GZ36"/>
<dbReference type="PANTHER" id="PTHR12126">
    <property type="entry name" value="NADH-UBIQUINONE OXIDOREDUCTASE 39 KDA SUBUNIT-RELATED"/>
    <property type="match status" value="1"/>
</dbReference>
<proteinExistence type="predicted"/>
<dbReference type="PANTHER" id="PTHR12126:SF11">
    <property type="entry name" value="NADH DEHYDROGENASE [UBIQUINONE] 1 ALPHA SUBCOMPLEX SUBUNIT 9, MITOCHONDRIAL"/>
    <property type="match status" value="1"/>
</dbReference>
<dbReference type="InterPro" id="IPR036291">
    <property type="entry name" value="NAD(P)-bd_dom_sf"/>
</dbReference>
<accession>A0AAU2GZ36</accession>
<reference evidence="2" key="1">
    <citation type="submission" date="2022-10" db="EMBL/GenBank/DDBJ databases">
        <title>The complete genomes of actinobacterial strains from the NBC collection.</title>
        <authorList>
            <person name="Joergensen T.S."/>
            <person name="Alvarez Arevalo M."/>
            <person name="Sterndorff E.B."/>
            <person name="Faurdal D."/>
            <person name="Vuksanovic O."/>
            <person name="Mourched A.-S."/>
            <person name="Charusanti P."/>
            <person name="Shaw S."/>
            <person name="Blin K."/>
            <person name="Weber T."/>
        </authorList>
    </citation>
    <scope>NUCLEOTIDE SEQUENCE</scope>
    <source>
        <strain evidence="2">NBC_00060</strain>
    </source>
</reference>
<organism evidence="2">
    <name type="scientific">Streptomyces sp. NBC_00060</name>
    <dbReference type="NCBI Taxonomy" id="2975636"/>
    <lineage>
        <taxon>Bacteria</taxon>
        <taxon>Bacillati</taxon>
        <taxon>Actinomycetota</taxon>
        <taxon>Actinomycetes</taxon>
        <taxon>Kitasatosporales</taxon>
        <taxon>Streptomycetaceae</taxon>
        <taxon>Streptomyces</taxon>
    </lineage>
</organism>
<dbReference type="InterPro" id="IPR016040">
    <property type="entry name" value="NAD(P)-bd_dom"/>
</dbReference>
<sequence length="258" mass="27839">MDIAIAGGTGTLGSRVAEELRTRGHRVRVLSRRSPEYRVDLTTGEGLIDALAGCDVVVDAANGHGTAKGVARTLVDGSRRLLAAARAVGVQHHVCVSIVGCDMVPMGYMQVKAEQEWVVREGRVPWTIVRATQFHELLASALGSAAKWGVVPVPRARLRTVACMEAAWVVADVAEGVPHRGRIEVCGPEDTDVREMARVWRNVTGRKAVLMPVPLPGRMGQALRAGALTVERPDVRGTMSFAEWLRTEQVWASVAGLR</sequence>
<dbReference type="SUPFAM" id="SSF51735">
    <property type="entry name" value="NAD(P)-binding Rossmann-fold domains"/>
    <property type="match status" value="1"/>
</dbReference>
<dbReference type="InterPro" id="IPR051207">
    <property type="entry name" value="ComplexI_NDUFA9_subunit"/>
</dbReference>
<dbReference type="Pfam" id="PF13460">
    <property type="entry name" value="NAD_binding_10"/>
    <property type="match status" value="1"/>
</dbReference>
<dbReference type="GO" id="GO:0044877">
    <property type="term" value="F:protein-containing complex binding"/>
    <property type="evidence" value="ECO:0007669"/>
    <property type="project" value="TreeGrafter"/>
</dbReference>
<evidence type="ECO:0000313" key="2">
    <source>
        <dbReference type="EMBL" id="WTU41317.1"/>
    </source>
</evidence>
<evidence type="ECO:0000259" key="1">
    <source>
        <dbReference type="Pfam" id="PF13460"/>
    </source>
</evidence>
<protein>
    <submittedName>
        <fullName evidence="2">NAD(P)H-binding protein</fullName>
    </submittedName>
</protein>
<name>A0AAU2GZ36_9ACTN</name>
<dbReference type="Gene3D" id="3.40.50.720">
    <property type="entry name" value="NAD(P)-binding Rossmann-like Domain"/>
    <property type="match status" value="1"/>
</dbReference>
<dbReference type="EMBL" id="CP108253">
    <property type="protein sequence ID" value="WTU41317.1"/>
    <property type="molecule type" value="Genomic_DNA"/>
</dbReference>
<gene>
    <name evidence="2" type="ORF">OHV25_17875</name>
</gene>